<gene>
    <name evidence="4" type="ORF">G7Y89_g5163</name>
</gene>
<dbReference type="OrthoDB" id="5367487at2759"/>
<dbReference type="PANTHER" id="PTHR47431">
    <property type="entry name" value="ZN(II)2CYS6 TRANSCRIPTION FACTOR (EUROFUNG)-RELATED"/>
    <property type="match status" value="1"/>
</dbReference>
<evidence type="ECO:0000313" key="4">
    <source>
        <dbReference type="EMBL" id="KAF4632959.1"/>
    </source>
</evidence>
<comment type="caution">
    <text evidence="4">The sequence shown here is derived from an EMBL/GenBank/DDBJ whole genome shotgun (WGS) entry which is preliminary data.</text>
</comment>
<dbReference type="PANTHER" id="PTHR47431:SF1">
    <property type="entry name" value="ZN(II)2CYS6 TRANSCRIPTION FACTOR (EUROFUNG)"/>
    <property type="match status" value="1"/>
</dbReference>
<dbReference type="InterPro" id="IPR001138">
    <property type="entry name" value="Zn2Cys6_DnaBD"/>
</dbReference>
<accession>A0A8H4RN00</accession>
<dbReference type="Pfam" id="PF00172">
    <property type="entry name" value="Zn_clus"/>
    <property type="match status" value="1"/>
</dbReference>
<dbReference type="SMART" id="SM00066">
    <property type="entry name" value="GAL4"/>
    <property type="match status" value="1"/>
</dbReference>
<evidence type="ECO:0000256" key="1">
    <source>
        <dbReference type="ARBA" id="ARBA00023242"/>
    </source>
</evidence>
<dbReference type="CDD" id="cd00067">
    <property type="entry name" value="GAL4"/>
    <property type="match status" value="1"/>
</dbReference>
<proteinExistence type="predicted"/>
<dbReference type="Proteomes" id="UP000566819">
    <property type="component" value="Unassembled WGS sequence"/>
</dbReference>
<keyword evidence="5" id="KW-1185">Reference proteome</keyword>
<reference evidence="4 5" key="1">
    <citation type="submission" date="2020-03" db="EMBL/GenBank/DDBJ databases">
        <title>Draft Genome Sequence of Cudoniella acicularis.</title>
        <authorList>
            <person name="Buettner E."/>
            <person name="Kellner H."/>
        </authorList>
    </citation>
    <scope>NUCLEOTIDE SEQUENCE [LARGE SCALE GENOMIC DNA]</scope>
    <source>
        <strain evidence="4 5">DSM 108380</strain>
    </source>
</reference>
<dbReference type="SUPFAM" id="SSF57701">
    <property type="entry name" value="Zn2/Cys6 DNA-binding domain"/>
    <property type="match status" value="1"/>
</dbReference>
<dbReference type="EMBL" id="JAAMPI010000302">
    <property type="protein sequence ID" value="KAF4632959.1"/>
    <property type="molecule type" value="Genomic_DNA"/>
</dbReference>
<dbReference type="PROSITE" id="PS50048">
    <property type="entry name" value="ZN2_CY6_FUNGAL_2"/>
    <property type="match status" value="1"/>
</dbReference>
<feature type="region of interest" description="Disordered" evidence="2">
    <location>
        <begin position="165"/>
        <end position="192"/>
    </location>
</feature>
<organism evidence="4 5">
    <name type="scientific">Cudoniella acicularis</name>
    <dbReference type="NCBI Taxonomy" id="354080"/>
    <lineage>
        <taxon>Eukaryota</taxon>
        <taxon>Fungi</taxon>
        <taxon>Dikarya</taxon>
        <taxon>Ascomycota</taxon>
        <taxon>Pezizomycotina</taxon>
        <taxon>Leotiomycetes</taxon>
        <taxon>Helotiales</taxon>
        <taxon>Tricladiaceae</taxon>
        <taxon>Cudoniella</taxon>
    </lineage>
</organism>
<dbReference type="PROSITE" id="PS00463">
    <property type="entry name" value="ZN2_CY6_FUNGAL_1"/>
    <property type="match status" value="1"/>
</dbReference>
<evidence type="ECO:0000256" key="2">
    <source>
        <dbReference type="SAM" id="MobiDB-lite"/>
    </source>
</evidence>
<dbReference type="GO" id="GO:0008270">
    <property type="term" value="F:zinc ion binding"/>
    <property type="evidence" value="ECO:0007669"/>
    <property type="project" value="InterPro"/>
</dbReference>
<feature type="region of interest" description="Disordered" evidence="2">
    <location>
        <begin position="91"/>
        <end position="115"/>
    </location>
</feature>
<evidence type="ECO:0000313" key="5">
    <source>
        <dbReference type="Proteomes" id="UP000566819"/>
    </source>
</evidence>
<feature type="compositionally biased region" description="Polar residues" evidence="2">
    <location>
        <begin position="103"/>
        <end position="113"/>
    </location>
</feature>
<sequence length="653" mass="73538">MATISLEMVAEFLARSATSLNDILTVCITMPTPAATELFRVKNKFVFSSRRLREKLFIFHIQFSHFSVSAITVIPTLMLIKEMSSAVSDSIESGAAKEPAAEQTDTPIQQLRSASRDRVSGPTACVCCRNKHLKCDGLPVCSRCLAEGKDCVYVKSRRGHRGFGKQIVSLKSPSQSTQNQHPTASKSSDTSSTLQDFQSTISLFPASNFGTNNSESLQKGTSDALHSRCIEAFFHYFYDSHPFLPPRNELLQFLQINDLPHLELSILYIGSQHVAPAATSIFGHQLETYFRQDNNSKDWSMVQSLILYALGRDRNGDQGIAAKSLTEARNLALALGMNHSEYAMLNGRGSPICEESLRRTWWELYIVSIMFAGFHGKTSSGWDGYIVSSLPLPCEERGFACGFIPPLHTIEEFEEDSFSKIQISWSSYTYRIIAARNLQMILDEQQSNVFPDDPGLFRKEAYLTNWNLHLPEPKKSFFQQDGTFDEMIFQAHLIYYMSELLLHRHYSKRDEAVTNDMISYSDEALSIFGIEVSNLNALKTRQAASKITQLISVPIPLIKHTHFFMCGITFASTVHLCTWSALPPSSQDDEELKQEIRMGTGALKEISRVWGGAQLVLGQLTAVARKIYQEKKSPVDQLIWQEFMDEETLRELC</sequence>
<feature type="compositionally biased region" description="Polar residues" evidence="2">
    <location>
        <begin position="169"/>
        <end position="192"/>
    </location>
</feature>
<feature type="domain" description="Zn(2)-C6 fungal-type" evidence="3">
    <location>
        <begin position="124"/>
        <end position="153"/>
    </location>
</feature>
<dbReference type="AlphaFoldDB" id="A0A8H4RN00"/>
<dbReference type="GO" id="GO:0000981">
    <property type="term" value="F:DNA-binding transcription factor activity, RNA polymerase II-specific"/>
    <property type="evidence" value="ECO:0007669"/>
    <property type="project" value="InterPro"/>
</dbReference>
<protein>
    <recommendedName>
        <fullName evidence="3">Zn(2)-C6 fungal-type domain-containing protein</fullName>
    </recommendedName>
</protein>
<dbReference type="InterPro" id="IPR036864">
    <property type="entry name" value="Zn2-C6_fun-type_DNA-bd_sf"/>
</dbReference>
<name>A0A8H4RN00_9HELO</name>
<dbReference type="CDD" id="cd12148">
    <property type="entry name" value="fungal_TF_MHR"/>
    <property type="match status" value="1"/>
</dbReference>
<keyword evidence="1" id="KW-0539">Nucleus</keyword>
<evidence type="ECO:0000259" key="3">
    <source>
        <dbReference type="PROSITE" id="PS50048"/>
    </source>
</evidence>
<dbReference type="Gene3D" id="4.10.240.10">
    <property type="entry name" value="Zn(2)-C6 fungal-type DNA-binding domain"/>
    <property type="match status" value="1"/>
</dbReference>